<reference evidence="1" key="1">
    <citation type="journal article" date="2019" name="bioRxiv">
        <title>The Genome of the Zebra Mussel, Dreissena polymorpha: A Resource for Invasive Species Research.</title>
        <authorList>
            <person name="McCartney M.A."/>
            <person name="Auch B."/>
            <person name="Kono T."/>
            <person name="Mallez S."/>
            <person name="Zhang Y."/>
            <person name="Obille A."/>
            <person name="Becker A."/>
            <person name="Abrahante J.E."/>
            <person name="Garbe J."/>
            <person name="Badalamenti J.P."/>
            <person name="Herman A."/>
            <person name="Mangelson H."/>
            <person name="Liachko I."/>
            <person name="Sullivan S."/>
            <person name="Sone E.D."/>
            <person name="Koren S."/>
            <person name="Silverstein K.A.T."/>
            <person name="Beckman K.B."/>
            <person name="Gohl D.M."/>
        </authorList>
    </citation>
    <scope>NUCLEOTIDE SEQUENCE</scope>
    <source>
        <strain evidence="1">Duluth1</strain>
        <tissue evidence="1">Whole animal</tissue>
    </source>
</reference>
<organism evidence="1 2">
    <name type="scientific">Dreissena polymorpha</name>
    <name type="common">Zebra mussel</name>
    <name type="synonym">Mytilus polymorpha</name>
    <dbReference type="NCBI Taxonomy" id="45954"/>
    <lineage>
        <taxon>Eukaryota</taxon>
        <taxon>Metazoa</taxon>
        <taxon>Spiralia</taxon>
        <taxon>Lophotrochozoa</taxon>
        <taxon>Mollusca</taxon>
        <taxon>Bivalvia</taxon>
        <taxon>Autobranchia</taxon>
        <taxon>Heteroconchia</taxon>
        <taxon>Euheterodonta</taxon>
        <taxon>Imparidentia</taxon>
        <taxon>Neoheterodontei</taxon>
        <taxon>Myida</taxon>
        <taxon>Dreissenoidea</taxon>
        <taxon>Dreissenidae</taxon>
        <taxon>Dreissena</taxon>
    </lineage>
</organism>
<dbReference type="EMBL" id="JAIWYP010000004">
    <property type="protein sequence ID" value="KAH3836916.1"/>
    <property type="molecule type" value="Genomic_DNA"/>
</dbReference>
<name>A0A9D4KC48_DREPO</name>
<evidence type="ECO:0000313" key="2">
    <source>
        <dbReference type="Proteomes" id="UP000828390"/>
    </source>
</evidence>
<gene>
    <name evidence="1" type="ORF">DPMN_110292</name>
</gene>
<accession>A0A9D4KC48</accession>
<protein>
    <submittedName>
        <fullName evidence="1">Uncharacterized protein</fullName>
    </submittedName>
</protein>
<dbReference type="Proteomes" id="UP000828390">
    <property type="component" value="Unassembled WGS sequence"/>
</dbReference>
<sequence>MKSVIYRQKLQIYALNNERTYRCVTTSAQRFDWNQHSWYVRLEIGCVAISN</sequence>
<evidence type="ECO:0000313" key="1">
    <source>
        <dbReference type="EMBL" id="KAH3836916.1"/>
    </source>
</evidence>
<proteinExistence type="predicted"/>
<dbReference type="AlphaFoldDB" id="A0A9D4KC48"/>
<keyword evidence="2" id="KW-1185">Reference proteome</keyword>
<comment type="caution">
    <text evidence="1">The sequence shown here is derived from an EMBL/GenBank/DDBJ whole genome shotgun (WGS) entry which is preliminary data.</text>
</comment>
<reference evidence="1" key="2">
    <citation type="submission" date="2020-11" db="EMBL/GenBank/DDBJ databases">
        <authorList>
            <person name="McCartney M.A."/>
            <person name="Auch B."/>
            <person name="Kono T."/>
            <person name="Mallez S."/>
            <person name="Becker A."/>
            <person name="Gohl D.M."/>
            <person name="Silverstein K.A.T."/>
            <person name="Koren S."/>
            <person name="Bechman K.B."/>
            <person name="Herman A."/>
            <person name="Abrahante J.E."/>
            <person name="Garbe J."/>
        </authorList>
    </citation>
    <scope>NUCLEOTIDE SEQUENCE</scope>
    <source>
        <strain evidence="1">Duluth1</strain>
        <tissue evidence="1">Whole animal</tissue>
    </source>
</reference>